<dbReference type="SMART" id="SM00248">
    <property type="entry name" value="ANK"/>
    <property type="match status" value="5"/>
</dbReference>
<evidence type="ECO:0008006" key="4">
    <source>
        <dbReference type="Google" id="ProtNLM"/>
    </source>
</evidence>
<accession>A0AAV8Z3I1</accession>
<sequence length="242" mass="27017">MHKINILLPITKDINQKNLRQGDTLLHVACKWAKKDEILDLLLKRTDLDVNVQNNEELTPLHILAFGFQIKLSVVLGAHVDHKNEKEFTALHYAANNGFTKTMKVLIKWGANLNVKDDYGMTPLMRSSKWGFVDTCKVLLEAGADVNYAIPTGQTALQMSCTNDRYTEATKLLIAYDANVNHPGCYSSALFACAKTGNVECGRVLIEAGANVTGKIRCGKTVLDFAREYNHPKFVELVKEYC</sequence>
<feature type="repeat" description="ANK" evidence="1">
    <location>
        <begin position="119"/>
        <end position="147"/>
    </location>
</feature>
<feature type="repeat" description="ANK" evidence="1">
    <location>
        <begin position="86"/>
        <end position="118"/>
    </location>
</feature>
<protein>
    <recommendedName>
        <fullName evidence="4">Ankyrin repeat protein</fullName>
    </recommendedName>
</protein>
<dbReference type="PROSITE" id="PS50297">
    <property type="entry name" value="ANK_REP_REGION"/>
    <property type="match status" value="2"/>
</dbReference>
<dbReference type="Gene3D" id="1.25.40.20">
    <property type="entry name" value="Ankyrin repeat-containing domain"/>
    <property type="match status" value="2"/>
</dbReference>
<evidence type="ECO:0000313" key="2">
    <source>
        <dbReference type="EMBL" id="KAJ8957819.1"/>
    </source>
</evidence>
<keyword evidence="1" id="KW-0040">ANK repeat</keyword>
<name>A0AAV8Z3I1_9CUCU</name>
<dbReference type="InterPro" id="IPR036770">
    <property type="entry name" value="Ankyrin_rpt-contain_sf"/>
</dbReference>
<dbReference type="SUPFAM" id="SSF48403">
    <property type="entry name" value="Ankyrin repeat"/>
    <property type="match status" value="1"/>
</dbReference>
<dbReference type="EMBL" id="JAPWTK010000020">
    <property type="protein sequence ID" value="KAJ8957819.1"/>
    <property type="molecule type" value="Genomic_DNA"/>
</dbReference>
<evidence type="ECO:0000256" key="1">
    <source>
        <dbReference type="PROSITE-ProRule" id="PRU00023"/>
    </source>
</evidence>
<dbReference type="Proteomes" id="UP001162162">
    <property type="component" value="Unassembled WGS sequence"/>
</dbReference>
<dbReference type="PANTHER" id="PTHR24118">
    <property type="entry name" value="POTE ANKYRIN DOMAIN"/>
    <property type="match status" value="1"/>
</dbReference>
<gene>
    <name evidence="2" type="ORF">NQ318_001815</name>
</gene>
<evidence type="ECO:0000313" key="3">
    <source>
        <dbReference type="Proteomes" id="UP001162162"/>
    </source>
</evidence>
<reference evidence="2" key="1">
    <citation type="journal article" date="2023" name="Insect Mol. Biol.">
        <title>Genome sequencing provides insights into the evolution of gene families encoding plant cell wall-degrading enzymes in longhorned beetles.</title>
        <authorList>
            <person name="Shin N.R."/>
            <person name="Okamura Y."/>
            <person name="Kirsch R."/>
            <person name="Pauchet Y."/>
        </authorList>
    </citation>
    <scope>NUCLEOTIDE SEQUENCE</scope>
    <source>
        <strain evidence="2">AMC_N1</strain>
    </source>
</reference>
<dbReference type="PROSITE" id="PS50088">
    <property type="entry name" value="ANK_REPEAT"/>
    <property type="match status" value="2"/>
</dbReference>
<dbReference type="Pfam" id="PF12796">
    <property type="entry name" value="Ank_2"/>
    <property type="match status" value="2"/>
</dbReference>
<dbReference type="Pfam" id="PF00023">
    <property type="entry name" value="Ank"/>
    <property type="match status" value="1"/>
</dbReference>
<keyword evidence="3" id="KW-1185">Reference proteome</keyword>
<dbReference type="PANTHER" id="PTHR24118:SF100">
    <property type="entry name" value="FYVE-TYPE DOMAIN-CONTAINING PROTEIN"/>
    <property type="match status" value="1"/>
</dbReference>
<dbReference type="InterPro" id="IPR002110">
    <property type="entry name" value="Ankyrin_rpt"/>
</dbReference>
<dbReference type="AlphaFoldDB" id="A0AAV8Z3I1"/>
<proteinExistence type="predicted"/>
<comment type="caution">
    <text evidence="2">The sequence shown here is derived from an EMBL/GenBank/DDBJ whole genome shotgun (WGS) entry which is preliminary data.</text>
</comment>
<organism evidence="2 3">
    <name type="scientific">Aromia moschata</name>
    <dbReference type="NCBI Taxonomy" id="1265417"/>
    <lineage>
        <taxon>Eukaryota</taxon>
        <taxon>Metazoa</taxon>
        <taxon>Ecdysozoa</taxon>
        <taxon>Arthropoda</taxon>
        <taxon>Hexapoda</taxon>
        <taxon>Insecta</taxon>
        <taxon>Pterygota</taxon>
        <taxon>Neoptera</taxon>
        <taxon>Endopterygota</taxon>
        <taxon>Coleoptera</taxon>
        <taxon>Polyphaga</taxon>
        <taxon>Cucujiformia</taxon>
        <taxon>Chrysomeloidea</taxon>
        <taxon>Cerambycidae</taxon>
        <taxon>Cerambycinae</taxon>
        <taxon>Callichromatini</taxon>
        <taxon>Aromia</taxon>
    </lineage>
</organism>